<feature type="transmembrane region" description="Helical" evidence="1">
    <location>
        <begin position="92"/>
        <end position="112"/>
    </location>
</feature>
<evidence type="ECO:0000313" key="2">
    <source>
        <dbReference type="EMBL" id="TNH40307.1"/>
    </source>
</evidence>
<organism evidence="2 3">
    <name type="scientific">Paracoccus haeundaensis</name>
    <dbReference type="NCBI Taxonomy" id="225362"/>
    <lineage>
        <taxon>Bacteria</taxon>
        <taxon>Pseudomonadati</taxon>
        <taxon>Pseudomonadota</taxon>
        <taxon>Alphaproteobacteria</taxon>
        <taxon>Rhodobacterales</taxon>
        <taxon>Paracoccaceae</taxon>
        <taxon>Paracoccus</taxon>
    </lineage>
</organism>
<feature type="transmembrane region" description="Helical" evidence="1">
    <location>
        <begin position="29"/>
        <end position="47"/>
    </location>
</feature>
<proteinExistence type="predicted"/>
<feature type="transmembrane region" description="Helical" evidence="1">
    <location>
        <begin position="67"/>
        <end position="85"/>
    </location>
</feature>
<keyword evidence="1" id="KW-0812">Transmembrane</keyword>
<evidence type="ECO:0000313" key="3">
    <source>
        <dbReference type="Proteomes" id="UP000304880"/>
    </source>
</evidence>
<dbReference type="EMBL" id="VDDC01000009">
    <property type="protein sequence ID" value="TNH40307.1"/>
    <property type="molecule type" value="Genomic_DNA"/>
</dbReference>
<feature type="transmembrane region" description="Helical" evidence="1">
    <location>
        <begin position="191"/>
        <end position="212"/>
    </location>
</feature>
<dbReference type="Pfam" id="PF06532">
    <property type="entry name" value="NrsF"/>
    <property type="match status" value="1"/>
</dbReference>
<feature type="transmembrane region" description="Helical" evidence="1">
    <location>
        <begin position="124"/>
        <end position="147"/>
    </location>
</feature>
<feature type="transmembrane region" description="Helical" evidence="1">
    <location>
        <begin position="159"/>
        <end position="179"/>
    </location>
</feature>
<dbReference type="AlphaFoldDB" id="A0A5C4R994"/>
<evidence type="ECO:0000256" key="1">
    <source>
        <dbReference type="SAM" id="Phobius"/>
    </source>
</evidence>
<sequence>MTQPSSTEALIARLAAEPLPSTRFSPARMIATMAGTALLGLALQMALSGPRPDLAASLAAPVTLAKPLLPLMVLMLAWPMAVRLARPGARIGLWPLAVPAALALALAVWALVATPVDRLAHDWLGHSADTCVPAVLALSAAPLFAGVRLMRRGASTHPVLAGALIGLAAGAGAATGYALSCTEDSPLFYVFWYGAAIVLASVAGAVAGHKLLRW</sequence>
<dbReference type="Proteomes" id="UP000304880">
    <property type="component" value="Unassembled WGS sequence"/>
</dbReference>
<name>A0A5C4R994_9RHOB</name>
<reference evidence="2 3" key="1">
    <citation type="submission" date="2019-06" db="EMBL/GenBank/DDBJ databases">
        <authorList>
            <person name="Li J."/>
        </authorList>
    </citation>
    <scope>NUCLEOTIDE SEQUENCE [LARGE SCALE GENOMIC DNA]</scope>
    <source>
        <strain evidence="2 3">CGMCC 1.8012</strain>
    </source>
</reference>
<keyword evidence="1" id="KW-1133">Transmembrane helix</keyword>
<keyword evidence="3" id="KW-1185">Reference proteome</keyword>
<dbReference type="RefSeq" id="WP_139598084.1">
    <property type="nucleotide sequence ID" value="NZ_VDDC01000009.1"/>
</dbReference>
<gene>
    <name evidence="2" type="ORF">FHD67_05385</name>
</gene>
<keyword evidence="1" id="KW-0472">Membrane</keyword>
<accession>A0A5C4R994</accession>
<protein>
    <submittedName>
        <fullName evidence="2">DUF1109 domain-containing protein</fullName>
    </submittedName>
</protein>
<dbReference type="InterPro" id="IPR009495">
    <property type="entry name" value="NrsF"/>
</dbReference>
<comment type="caution">
    <text evidence="2">The sequence shown here is derived from an EMBL/GenBank/DDBJ whole genome shotgun (WGS) entry which is preliminary data.</text>
</comment>